<feature type="domain" description="Acylphosphatase-like" evidence="9">
    <location>
        <begin position="5"/>
        <end position="92"/>
    </location>
</feature>
<organism evidence="10 11">
    <name type="scientific">Nitrosopumilus cobalaminigenes</name>
    <dbReference type="NCBI Taxonomy" id="1470066"/>
    <lineage>
        <taxon>Archaea</taxon>
        <taxon>Nitrososphaerota</taxon>
        <taxon>Nitrososphaeria</taxon>
        <taxon>Nitrosopumilales</taxon>
        <taxon>Nitrosopumilaceae</taxon>
        <taxon>Nitrosopumilus</taxon>
    </lineage>
</organism>
<dbReference type="EC" id="3.6.1.7" evidence="2 6"/>
<feature type="active site" evidence="6">
    <location>
        <position position="20"/>
    </location>
</feature>
<accession>A0A7D5R4Z4</accession>
<dbReference type="Pfam" id="PF00708">
    <property type="entry name" value="Acylphosphatase"/>
    <property type="match status" value="1"/>
</dbReference>
<evidence type="ECO:0000256" key="5">
    <source>
        <dbReference type="ARBA" id="ARBA00047645"/>
    </source>
</evidence>
<evidence type="ECO:0000256" key="6">
    <source>
        <dbReference type="PROSITE-ProRule" id="PRU00520"/>
    </source>
</evidence>
<evidence type="ECO:0000259" key="9">
    <source>
        <dbReference type="PROSITE" id="PS51160"/>
    </source>
</evidence>
<dbReference type="FunFam" id="3.30.70.100:FF:000012">
    <property type="entry name" value="Acylphosphatase"/>
    <property type="match status" value="1"/>
</dbReference>
<keyword evidence="4 6" id="KW-0378">Hydrolase</keyword>
<gene>
    <name evidence="10" type="ORF">C5F47_00585</name>
</gene>
<dbReference type="SUPFAM" id="SSF54975">
    <property type="entry name" value="Acylphosphatase/BLUF domain-like"/>
    <property type="match status" value="1"/>
</dbReference>
<keyword evidence="11" id="KW-1185">Reference proteome</keyword>
<name>A0A7D5R4Z4_9ARCH</name>
<evidence type="ECO:0000256" key="4">
    <source>
        <dbReference type="ARBA" id="ARBA00022801"/>
    </source>
</evidence>
<evidence type="ECO:0000256" key="1">
    <source>
        <dbReference type="ARBA" id="ARBA00005614"/>
    </source>
</evidence>
<evidence type="ECO:0000256" key="8">
    <source>
        <dbReference type="RuleBase" id="RU004168"/>
    </source>
</evidence>
<dbReference type="GeneID" id="56058461"/>
<dbReference type="InterPro" id="IPR036046">
    <property type="entry name" value="Acylphosphatase-like_dom_sf"/>
</dbReference>
<sequence>MSDQRVRLFVTGKVQGVFFRQTLKVMAKKNDVFGWVKNLKDGRVEAVLEGDEEKISRLIEWAHGGPANARVEDVEIRNEKFSGEFSKFDVLY</sequence>
<comment type="similarity">
    <text evidence="1 8">Belongs to the acylphosphatase family.</text>
</comment>
<reference evidence="10 11" key="1">
    <citation type="submission" date="2018-02" db="EMBL/GenBank/DDBJ databases">
        <title>Complete genome of Nitrosopumilus cobalaminigenes HCA1.</title>
        <authorList>
            <person name="Qin W."/>
            <person name="Zheng Y."/>
            <person name="Stahl D.A."/>
        </authorList>
    </citation>
    <scope>NUCLEOTIDE SEQUENCE [LARGE SCALE GENOMIC DNA]</scope>
    <source>
        <strain evidence="10 11">HCA1</strain>
    </source>
</reference>
<evidence type="ECO:0000256" key="7">
    <source>
        <dbReference type="RuleBase" id="RU000553"/>
    </source>
</evidence>
<dbReference type="RefSeq" id="WP_179361006.1">
    <property type="nucleotide sequence ID" value="NZ_CP026993.1"/>
</dbReference>
<dbReference type="EMBL" id="CP026993">
    <property type="protein sequence ID" value="QLH02184.1"/>
    <property type="molecule type" value="Genomic_DNA"/>
</dbReference>
<evidence type="ECO:0000256" key="2">
    <source>
        <dbReference type="ARBA" id="ARBA00012150"/>
    </source>
</evidence>
<evidence type="ECO:0000313" key="11">
    <source>
        <dbReference type="Proteomes" id="UP000509771"/>
    </source>
</evidence>
<dbReference type="PRINTS" id="PR00112">
    <property type="entry name" value="ACYLPHPHTASE"/>
</dbReference>
<feature type="active site" evidence="6">
    <location>
        <position position="38"/>
    </location>
</feature>
<dbReference type="OrthoDB" id="6643at2157"/>
<dbReference type="PANTHER" id="PTHR47268:SF4">
    <property type="entry name" value="ACYLPHOSPHATASE"/>
    <property type="match status" value="1"/>
</dbReference>
<dbReference type="AlphaFoldDB" id="A0A7D5R4Z4"/>
<comment type="catalytic activity">
    <reaction evidence="5 6 7">
        <text>an acyl phosphate + H2O = a carboxylate + phosphate + H(+)</text>
        <dbReference type="Rhea" id="RHEA:14965"/>
        <dbReference type="ChEBI" id="CHEBI:15377"/>
        <dbReference type="ChEBI" id="CHEBI:15378"/>
        <dbReference type="ChEBI" id="CHEBI:29067"/>
        <dbReference type="ChEBI" id="CHEBI:43474"/>
        <dbReference type="ChEBI" id="CHEBI:59918"/>
        <dbReference type="EC" id="3.6.1.7"/>
    </reaction>
</comment>
<proteinExistence type="inferred from homology"/>
<dbReference type="PROSITE" id="PS00150">
    <property type="entry name" value="ACYLPHOSPHATASE_1"/>
    <property type="match status" value="1"/>
</dbReference>
<dbReference type="Gene3D" id="3.30.70.100">
    <property type="match status" value="1"/>
</dbReference>
<dbReference type="PROSITE" id="PS00151">
    <property type="entry name" value="ACYLPHOSPHATASE_2"/>
    <property type="match status" value="1"/>
</dbReference>
<dbReference type="InterPro" id="IPR001792">
    <property type="entry name" value="Acylphosphatase-like_dom"/>
</dbReference>
<dbReference type="InterPro" id="IPR017968">
    <property type="entry name" value="Acylphosphatase_CS"/>
</dbReference>
<evidence type="ECO:0000256" key="3">
    <source>
        <dbReference type="ARBA" id="ARBA00015991"/>
    </source>
</evidence>
<dbReference type="InterPro" id="IPR020456">
    <property type="entry name" value="Acylphosphatase"/>
</dbReference>
<protein>
    <recommendedName>
        <fullName evidence="3 6">Acylphosphatase</fullName>
        <ecNumber evidence="2 6">3.6.1.7</ecNumber>
    </recommendedName>
</protein>
<dbReference type="Proteomes" id="UP000509771">
    <property type="component" value="Chromosome"/>
</dbReference>
<evidence type="ECO:0000313" key="10">
    <source>
        <dbReference type="EMBL" id="QLH02184.1"/>
    </source>
</evidence>
<dbReference type="KEGG" id="ncl:C5F47_00585"/>
<dbReference type="PROSITE" id="PS51160">
    <property type="entry name" value="ACYLPHOSPHATASE_3"/>
    <property type="match status" value="1"/>
</dbReference>
<dbReference type="PANTHER" id="PTHR47268">
    <property type="entry name" value="ACYLPHOSPHATASE"/>
    <property type="match status" value="1"/>
</dbReference>
<dbReference type="GO" id="GO:0003998">
    <property type="term" value="F:acylphosphatase activity"/>
    <property type="evidence" value="ECO:0007669"/>
    <property type="project" value="UniProtKB-EC"/>
</dbReference>